<reference evidence="1" key="1">
    <citation type="journal article" date="2011" name="Nat. Biotechnol.">
        <title>Genome sequencing and comparison of two nonhuman primate animal models, the cynomolgus and Chinese rhesus macaques.</title>
        <authorList>
            <person name="Yan G."/>
            <person name="Zhang G."/>
            <person name="Fang X."/>
            <person name="Zhang Y."/>
            <person name="Li C."/>
            <person name="Ling F."/>
            <person name="Cooper D.N."/>
            <person name="Li Q."/>
            <person name="Li Y."/>
            <person name="van Gool A.J."/>
            <person name="Du H."/>
            <person name="Chen J."/>
            <person name="Chen R."/>
            <person name="Zhang P."/>
            <person name="Huang Z."/>
            <person name="Thompson J.R."/>
            <person name="Meng Y."/>
            <person name="Bai Y."/>
            <person name="Wang J."/>
            <person name="Zhuo M."/>
            <person name="Wang T."/>
            <person name="Huang Y."/>
            <person name="Wei L."/>
            <person name="Li J."/>
            <person name="Wang Z."/>
            <person name="Hu H."/>
            <person name="Yang P."/>
            <person name="Le L."/>
            <person name="Stenson P.D."/>
            <person name="Li B."/>
            <person name="Liu X."/>
            <person name="Ball E.V."/>
            <person name="An N."/>
            <person name="Huang Q."/>
            <person name="Zhang Y."/>
            <person name="Fan W."/>
            <person name="Zhang X."/>
            <person name="Li Y."/>
            <person name="Wang W."/>
            <person name="Katze M.G."/>
            <person name="Su B."/>
            <person name="Nielsen R."/>
            <person name="Yang H."/>
            <person name="Wang J."/>
            <person name="Wang X."/>
            <person name="Wang J."/>
        </authorList>
    </citation>
    <scope>NUCLEOTIDE SEQUENCE [LARGE SCALE GENOMIC DNA]</scope>
    <source>
        <strain evidence="1">CR-5</strain>
    </source>
</reference>
<protein>
    <submittedName>
        <fullName evidence="1">Uncharacterized protein</fullName>
    </submittedName>
</protein>
<name>G7N9C8_MACMU</name>
<proteinExistence type="predicted"/>
<accession>G7N9C8</accession>
<organism evidence="1">
    <name type="scientific">Macaca mulatta</name>
    <name type="common">Rhesus macaque</name>
    <dbReference type="NCBI Taxonomy" id="9544"/>
    <lineage>
        <taxon>Eukaryota</taxon>
        <taxon>Metazoa</taxon>
        <taxon>Chordata</taxon>
        <taxon>Craniata</taxon>
        <taxon>Vertebrata</taxon>
        <taxon>Euteleostomi</taxon>
        <taxon>Mammalia</taxon>
        <taxon>Eutheria</taxon>
        <taxon>Euarchontoglires</taxon>
        <taxon>Primates</taxon>
        <taxon>Haplorrhini</taxon>
        <taxon>Catarrhini</taxon>
        <taxon>Cercopithecidae</taxon>
        <taxon>Cercopithecinae</taxon>
        <taxon>Macaca</taxon>
    </lineage>
</organism>
<dbReference type="AlphaFoldDB" id="G7N9C8"/>
<dbReference type="Proteomes" id="UP000013456">
    <property type="component" value="Chromosome 12"/>
</dbReference>
<sequence>MVWACRAQTDHSVPTPGSRWDGDLPSLPRANPEECLPQRICPQSRRECRTHLSWGHMGLSTALW</sequence>
<feature type="non-terminal residue" evidence="1">
    <location>
        <position position="64"/>
    </location>
</feature>
<dbReference type="EMBL" id="CM001264">
    <property type="protein sequence ID" value="EHH21828.1"/>
    <property type="molecule type" value="Genomic_DNA"/>
</dbReference>
<gene>
    <name evidence="1" type="ORF">EGK_04981</name>
</gene>
<evidence type="ECO:0000313" key="1">
    <source>
        <dbReference type="EMBL" id="EHH21828.1"/>
    </source>
</evidence>